<sequence>MASEPLGITISNEPLTSTSEIQTDTSEPFQLEIMNKITVTEVKEAEEEKKNKQGSQRSQKEKFSEAGRSDNYDKFICADFIKNFSLMCVNRVANLRRNLDQLTNRITGEITSKFKIFSEDFYLDKWSLPAAYFLCFEKLYYSIKLALAC</sequence>
<reference evidence="2 3" key="1">
    <citation type="submission" date="2016-04" db="EMBL/GenBank/DDBJ databases">
        <title>Genome analyses suggest a sexual origin of heterokaryosis in a supposedly ancient asexual fungus.</title>
        <authorList>
            <person name="Ropars J."/>
            <person name="Sedzielewska K."/>
            <person name="Noel J."/>
            <person name="Charron P."/>
            <person name="Farinelli L."/>
            <person name="Marton T."/>
            <person name="Kruger M."/>
            <person name="Pelin A."/>
            <person name="Brachmann A."/>
            <person name="Corradi N."/>
        </authorList>
    </citation>
    <scope>NUCLEOTIDE SEQUENCE [LARGE SCALE GENOMIC DNA]</scope>
    <source>
        <strain evidence="2 3">C2</strain>
    </source>
</reference>
<proteinExistence type="predicted"/>
<dbReference type="Proteomes" id="UP000233469">
    <property type="component" value="Unassembled WGS sequence"/>
</dbReference>
<evidence type="ECO:0000313" key="3">
    <source>
        <dbReference type="Proteomes" id="UP000233469"/>
    </source>
</evidence>
<comment type="caution">
    <text evidence="2">The sequence shown here is derived from an EMBL/GenBank/DDBJ whole genome shotgun (WGS) entry which is preliminary data.</text>
</comment>
<organism evidence="2 3">
    <name type="scientific">Rhizophagus irregularis</name>
    <dbReference type="NCBI Taxonomy" id="588596"/>
    <lineage>
        <taxon>Eukaryota</taxon>
        <taxon>Fungi</taxon>
        <taxon>Fungi incertae sedis</taxon>
        <taxon>Mucoromycota</taxon>
        <taxon>Glomeromycotina</taxon>
        <taxon>Glomeromycetes</taxon>
        <taxon>Glomerales</taxon>
        <taxon>Glomeraceae</taxon>
        <taxon>Rhizophagus</taxon>
    </lineage>
</organism>
<feature type="compositionally biased region" description="Polar residues" evidence="1">
    <location>
        <begin position="9"/>
        <end position="28"/>
    </location>
</feature>
<accession>A0A2N1M3U1</accession>
<feature type="region of interest" description="Disordered" evidence="1">
    <location>
        <begin position="1"/>
        <end position="28"/>
    </location>
</feature>
<evidence type="ECO:0000256" key="1">
    <source>
        <dbReference type="SAM" id="MobiDB-lite"/>
    </source>
</evidence>
<name>A0A2N1M3U1_9GLOM</name>
<protein>
    <submittedName>
        <fullName evidence="2">Uncharacterized protein</fullName>
    </submittedName>
</protein>
<reference evidence="2 3" key="2">
    <citation type="submission" date="2017-10" db="EMBL/GenBank/DDBJ databases">
        <title>Extensive intraspecific genome diversity in a model arbuscular mycorrhizal fungus.</title>
        <authorList>
            <person name="Chen E.C.H."/>
            <person name="Morin E."/>
            <person name="Baudet D."/>
            <person name="Noel J."/>
            <person name="Ndikumana S."/>
            <person name="Charron P."/>
            <person name="St-Onge C."/>
            <person name="Giorgi J."/>
            <person name="Grigoriev I.V."/>
            <person name="Roux C."/>
            <person name="Martin F.M."/>
            <person name="Corradi N."/>
        </authorList>
    </citation>
    <scope>NUCLEOTIDE SEQUENCE [LARGE SCALE GENOMIC DNA]</scope>
    <source>
        <strain evidence="2 3">C2</strain>
    </source>
</reference>
<evidence type="ECO:0000313" key="2">
    <source>
        <dbReference type="EMBL" id="PKK56304.1"/>
    </source>
</evidence>
<feature type="compositionally biased region" description="Basic and acidic residues" evidence="1">
    <location>
        <begin position="42"/>
        <end position="51"/>
    </location>
</feature>
<dbReference type="AlphaFoldDB" id="A0A2N1M3U1"/>
<gene>
    <name evidence="2" type="ORF">RhiirC2_721948</name>
</gene>
<dbReference type="VEuPathDB" id="FungiDB:FUN_010502"/>
<dbReference type="EMBL" id="LLXL01005851">
    <property type="protein sequence ID" value="PKK56304.1"/>
    <property type="molecule type" value="Genomic_DNA"/>
</dbReference>
<feature type="region of interest" description="Disordered" evidence="1">
    <location>
        <begin position="42"/>
        <end position="66"/>
    </location>
</feature>